<dbReference type="Proteomes" id="UP000838412">
    <property type="component" value="Chromosome 7"/>
</dbReference>
<keyword evidence="9" id="KW-1185">Reference proteome</keyword>
<feature type="compositionally biased region" description="Acidic residues" evidence="6">
    <location>
        <begin position="432"/>
        <end position="464"/>
    </location>
</feature>
<dbReference type="GO" id="GO:0046982">
    <property type="term" value="F:protein heterodimerization activity"/>
    <property type="evidence" value="ECO:0007669"/>
    <property type="project" value="InterPro"/>
</dbReference>
<dbReference type="GO" id="GO:0000776">
    <property type="term" value="C:kinetochore"/>
    <property type="evidence" value="ECO:0007669"/>
    <property type="project" value="InterPro"/>
</dbReference>
<dbReference type="OrthoDB" id="10071681at2759"/>
<keyword evidence="4" id="KW-0158">Chromosome</keyword>
<dbReference type="GO" id="GO:0005634">
    <property type="term" value="C:nucleus"/>
    <property type="evidence" value="ECO:0007669"/>
    <property type="project" value="UniProtKB-SubCell"/>
</dbReference>
<dbReference type="SUPFAM" id="SSF47113">
    <property type="entry name" value="Histone-fold"/>
    <property type="match status" value="1"/>
</dbReference>
<protein>
    <submittedName>
        <fullName evidence="8">Hypp4232 protein</fullName>
    </submittedName>
</protein>
<evidence type="ECO:0000313" key="8">
    <source>
        <dbReference type="EMBL" id="CAH1269697.1"/>
    </source>
</evidence>
<dbReference type="GO" id="GO:0051382">
    <property type="term" value="P:kinetochore assembly"/>
    <property type="evidence" value="ECO:0007669"/>
    <property type="project" value="InterPro"/>
</dbReference>
<reference evidence="8" key="1">
    <citation type="submission" date="2022-01" db="EMBL/GenBank/DDBJ databases">
        <authorList>
            <person name="Braso-Vives M."/>
        </authorList>
    </citation>
    <scope>NUCLEOTIDE SEQUENCE</scope>
</reference>
<sequence>MEEGEESETPRTLIRGVLAHLPVSDSAVKAAAGTSRERRSSVVDALRASASAAKKRRISTASPRTLIRGVLETQPTPENTTEEPARKVARVTPQVRGQPTQSHGGSGQRAGATFASPSGSAPRSLRQSVRRSARISTSSPGSAYFTRRQVGRVSSLLTPQDDSTPHTLLRNVLQVLPVESPVTHSQAEVSLLEESIGTPTVEEPVREQAQVQQSAQPTPEIDLSLTVPRRGTRHTHRTHITLEQFAAGVEQRLASQEAQTEEESSDPTGDSADQTDAAVSVEETSTPAGDESRHIVTAVDVDETDSAQPTSSQETTSQTEERASSCDGDDEMSSQQDRNAGSVEPDFIFTQETKPDEHTSSQSQGESDEEDFIPETQMSVQQDDHPSAQDADQTEGPSSAAGNDVSDGERSADQTGEILSDDDMFEDRAAEREDENQNEEVEEDDIEIEEDERVEDDDMSEEENIGPGDEVMVPSGAEHARSPQKVLAQQQVRPVRQKRRKAPPSNNSLPRAYTKSIFTNFCKRPVSKDAMEEVEKGCEKFFQNLSKDLMVYTRHGHRQTIQEADVELLMRRQGLVTEKQSLNSLIEKYLPLEDREQLIPMATSGNKLVPQNSKGNK</sequence>
<feature type="compositionally biased region" description="Polar residues" evidence="6">
    <location>
        <begin position="115"/>
        <end position="127"/>
    </location>
</feature>
<evidence type="ECO:0000256" key="2">
    <source>
        <dbReference type="ARBA" id="ARBA00004286"/>
    </source>
</evidence>
<evidence type="ECO:0000256" key="4">
    <source>
        <dbReference type="ARBA" id="ARBA00022454"/>
    </source>
</evidence>
<feature type="domain" description="CENP-T/Histone H4 histone fold" evidence="7">
    <location>
        <begin position="507"/>
        <end position="602"/>
    </location>
</feature>
<feature type="region of interest" description="Disordered" evidence="6">
    <location>
        <begin position="48"/>
        <end position="143"/>
    </location>
</feature>
<dbReference type="InterPro" id="IPR009072">
    <property type="entry name" value="Histone-fold"/>
</dbReference>
<dbReference type="InterPro" id="IPR028255">
    <property type="entry name" value="CENP-T"/>
</dbReference>
<dbReference type="Pfam" id="PF15511">
    <property type="entry name" value="CENP-T_C"/>
    <property type="match status" value="1"/>
</dbReference>
<evidence type="ECO:0000256" key="6">
    <source>
        <dbReference type="SAM" id="MobiDB-lite"/>
    </source>
</evidence>
<evidence type="ECO:0000256" key="1">
    <source>
        <dbReference type="ARBA" id="ARBA00004123"/>
    </source>
</evidence>
<evidence type="ECO:0000259" key="7">
    <source>
        <dbReference type="Pfam" id="PF15511"/>
    </source>
</evidence>
<dbReference type="CDD" id="cd22920">
    <property type="entry name" value="HFD_CENP-T"/>
    <property type="match status" value="1"/>
</dbReference>
<evidence type="ECO:0000256" key="3">
    <source>
        <dbReference type="ARBA" id="ARBA00010137"/>
    </source>
</evidence>
<dbReference type="AlphaFoldDB" id="A0A8K0A5J9"/>
<dbReference type="PANTHER" id="PTHR46904">
    <property type="entry name" value="CENTROMERE PROTEIN T"/>
    <property type="match status" value="1"/>
</dbReference>
<dbReference type="GO" id="GO:0007059">
    <property type="term" value="P:chromosome segregation"/>
    <property type="evidence" value="ECO:0007669"/>
    <property type="project" value="TreeGrafter"/>
</dbReference>
<dbReference type="GO" id="GO:0003677">
    <property type="term" value="F:DNA binding"/>
    <property type="evidence" value="ECO:0007669"/>
    <property type="project" value="InterPro"/>
</dbReference>
<evidence type="ECO:0000313" key="9">
    <source>
        <dbReference type="Proteomes" id="UP000838412"/>
    </source>
</evidence>
<feature type="region of interest" description="Disordered" evidence="6">
    <location>
        <begin position="252"/>
        <end position="511"/>
    </location>
</feature>
<name>A0A8K0A5J9_BRALA</name>
<gene>
    <name evidence="8" type="primary">Hypp4232</name>
    <name evidence="8" type="ORF">BLAG_LOCUS22262</name>
</gene>
<dbReference type="Gene3D" id="1.10.20.10">
    <property type="entry name" value="Histone, subunit A"/>
    <property type="match status" value="1"/>
</dbReference>
<dbReference type="EMBL" id="OV696692">
    <property type="protein sequence ID" value="CAH1269697.1"/>
    <property type="molecule type" value="Genomic_DNA"/>
</dbReference>
<dbReference type="GO" id="GO:0000278">
    <property type="term" value="P:mitotic cell cycle"/>
    <property type="evidence" value="ECO:0007669"/>
    <property type="project" value="TreeGrafter"/>
</dbReference>
<comment type="similarity">
    <text evidence="3">Belongs to the CENP-T/CNN1 family.</text>
</comment>
<evidence type="ECO:0000256" key="5">
    <source>
        <dbReference type="ARBA" id="ARBA00023242"/>
    </source>
</evidence>
<proteinExistence type="inferred from homology"/>
<comment type="subcellular location">
    <subcellularLocation>
        <location evidence="2">Chromosome</location>
    </subcellularLocation>
    <subcellularLocation>
        <location evidence="1">Nucleus</location>
    </subcellularLocation>
</comment>
<keyword evidence="5" id="KW-0539">Nucleus</keyword>
<dbReference type="InterPro" id="IPR035425">
    <property type="entry name" value="CENP-T/H4_C"/>
</dbReference>
<dbReference type="PANTHER" id="PTHR46904:SF1">
    <property type="entry name" value="CENTROMERE PROTEIN T"/>
    <property type="match status" value="1"/>
</dbReference>
<organism evidence="8 9">
    <name type="scientific">Branchiostoma lanceolatum</name>
    <name type="common">Common lancelet</name>
    <name type="synonym">Amphioxus lanceolatum</name>
    <dbReference type="NCBI Taxonomy" id="7740"/>
    <lineage>
        <taxon>Eukaryota</taxon>
        <taxon>Metazoa</taxon>
        <taxon>Chordata</taxon>
        <taxon>Cephalochordata</taxon>
        <taxon>Leptocardii</taxon>
        <taxon>Amphioxiformes</taxon>
        <taxon>Branchiostomatidae</taxon>
        <taxon>Branchiostoma</taxon>
    </lineage>
</organism>
<accession>A0A8K0A5J9</accession>
<feature type="compositionally biased region" description="Low complexity" evidence="6">
    <location>
        <begin position="306"/>
        <end position="318"/>
    </location>
</feature>